<reference evidence="2" key="1">
    <citation type="submission" date="2011-07" db="EMBL/GenBank/DDBJ databases">
        <authorList>
            <consortium name="Caenorhabditis brenneri Sequencing and Analysis Consortium"/>
            <person name="Wilson R.K."/>
        </authorList>
    </citation>
    <scope>NUCLEOTIDE SEQUENCE [LARGE SCALE GENOMIC DNA]</scope>
    <source>
        <strain evidence="2">PB2801</strain>
    </source>
</reference>
<organism evidence="2">
    <name type="scientific">Caenorhabditis brenneri</name>
    <name type="common">Nematode worm</name>
    <dbReference type="NCBI Taxonomy" id="135651"/>
    <lineage>
        <taxon>Eukaryota</taxon>
        <taxon>Metazoa</taxon>
        <taxon>Ecdysozoa</taxon>
        <taxon>Nematoda</taxon>
        <taxon>Chromadorea</taxon>
        <taxon>Rhabditida</taxon>
        <taxon>Rhabditina</taxon>
        <taxon>Rhabditomorpha</taxon>
        <taxon>Rhabditoidea</taxon>
        <taxon>Rhabditidae</taxon>
        <taxon>Peloderinae</taxon>
        <taxon>Caenorhabditis</taxon>
    </lineage>
</organism>
<dbReference type="OrthoDB" id="5782387at2759"/>
<dbReference type="EMBL" id="GL379798">
    <property type="protein sequence ID" value="EGT33569.1"/>
    <property type="molecule type" value="Genomic_DNA"/>
</dbReference>
<evidence type="ECO:0000313" key="1">
    <source>
        <dbReference type="EMBL" id="EGT33569.1"/>
    </source>
</evidence>
<dbReference type="Proteomes" id="UP000008068">
    <property type="component" value="Unassembled WGS sequence"/>
</dbReference>
<dbReference type="AlphaFoldDB" id="G0MK97"/>
<dbReference type="FunCoup" id="G0MK97">
    <property type="interactions" value="1670"/>
</dbReference>
<evidence type="ECO:0000313" key="2">
    <source>
        <dbReference type="Proteomes" id="UP000008068"/>
    </source>
</evidence>
<name>G0MK97_CAEBE</name>
<keyword evidence="2" id="KW-1185">Reference proteome</keyword>
<accession>G0MK97</accession>
<gene>
    <name evidence="1" type="ORF">CAEBREN_10878</name>
</gene>
<sequence>MIASVIPIYVIVLCNMSHKRYINHSKESILMDKADLYEKCSAGIRKGFVNYYVDCELEKRKKITIISFIGDPDFEEYLRFRETRKTLQQAADDAVLVRKQK</sequence>
<dbReference type="HOGENOM" id="CLU_134614_0_0_1"/>
<proteinExistence type="predicted"/>
<dbReference type="STRING" id="135651.G0MK97"/>
<protein>
    <submittedName>
        <fullName evidence="1">Uncharacterized protein</fullName>
    </submittedName>
</protein>
<dbReference type="eggNOG" id="ENOG502TIFK">
    <property type="taxonomic scope" value="Eukaryota"/>
</dbReference>
<dbReference type="InParanoid" id="G0MK97"/>